<dbReference type="PANTHER" id="PTHR30408:SF12">
    <property type="entry name" value="TYPE I RESTRICTION ENZYME MJAVIII SPECIFICITY SUBUNIT"/>
    <property type="match status" value="1"/>
</dbReference>
<keyword evidence="2" id="KW-0680">Restriction system</keyword>
<organism evidence="5 6">
    <name type="scientific">Sphingosinicella xenopeptidilytica</name>
    <dbReference type="NCBI Taxonomy" id="364098"/>
    <lineage>
        <taxon>Bacteria</taxon>
        <taxon>Pseudomonadati</taxon>
        <taxon>Pseudomonadota</taxon>
        <taxon>Alphaproteobacteria</taxon>
        <taxon>Sphingomonadales</taxon>
        <taxon>Sphingosinicellaceae</taxon>
        <taxon>Sphingosinicella</taxon>
    </lineage>
</organism>
<dbReference type="InterPro" id="IPR052021">
    <property type="entry name" value="Type-I_RS_S_subunit"/>
</dbReference>
<proteinExistence type="inferred from homology"/>
<dbReference type="InterPro" id="IPR000055">
    <property type="entry name" value="Restrct_endonuc_typeI_TRD"/>
</dbReference>
<dbReference type="SUPFAM" id="SSF116734">
    <property type="entry name" value="DNA methylase specificity domain"/>
    <property type="match status" value="2"/>
</dbReference>
<dbReference type="EC" id="3.1.21.-" evidence="5"/>
<dbReference type="CDD" id="cd17524">
    <property type="entry name" value="RMtype1_S_EcoUTORF5051P-TRD2-CR2_like"/>
    <property type="match status" value="1"/>
</dbReference>
<dbReference type="GO" id="GO:0004519">
    <property type="term" value="F:endonuclease activity"/>
    <property type="evidence" value="ECO:0007669"/>
    <property type="project" value="UniProtKB-KW"/>
</dbReference>
<dbReference type="Pfam" id="PF01420">
    <property type="entry name" value="Methylase_S"/>
    <property type="match status" value="2"/>
</dbReference>
<gene>
    <name evidence="5" type="ORF">ACFQ00_09905</name>
</gene>
<dbReference type="Proteomes" id="UP001597124">
    <property type="component" value="Unassembled WGS sequence"/>
</dbReference>
<keyword evidence="5" id="KW-0255">Endonuclease</keyword>
<reference evidence="6" key="1">
    <citation type="journal article" date="2019" name="Int. J. Syst. Evol. Microbiol.">
        <title>The Global Catalogue of Microorganisms (GCM) 10K type strain sequencing project: providing services to taxonomists for standard genome sequencing and annotation.</title>
        <authorList>
            <consortium name="The Broad Institute Genomics Platform"/>
            <consortium name="The Broad Institute Genome Sequencing Center for Infectious Disease"/>
            <person name="Wu L."/>
            <person name="Ma J."/>
        </authorList>
    </citation>
    <scope>NUCLEOTIDE SEQUENCE [LARGE SCALE GENOMIC DNA]</scope>
    <source>
        <strain evidence="6">CCUG 52537</strain>
    </source>
</reference>
<evidence type="ECO:0000256" key="1">
    <source>
        <dbReference type="ARBA" id="ARBA00010923"/>
    </source>
</evidence>
<dbReference type="PANTHER" id="PTHR30408">
    <property type="entry name" value="TYPE-1 RESTRICTION ENZYME ECOKI SPECIFICITY PROTEIN"/>
    <property type="match status" value="1"/>
</dbReference>
<evidence type="ECO:0000313" key="6">
    <source>
        <dbReference type="Proteomes" id="UP001597124"/>
    </source>
</evidence>
<evidence type="ECO:0000313" key="5">
    <source>
        <dbReference type="EMBL" id="MFD0848634.1"/>
    </source>
</evidence>
<name>A0ABW3C402_SPHXN</name>
<evidence type="ECO:0000259" key="4">
    <source>
        <dbReference type="Pfam" id="PF01420"/>
    </source>
</evidence>
<evidence type="ECO:0000256" key="3">
    <source>
        <dbReference type="ARBA" id="ARBA00023125"/>
    </source>
</evidence>
<dbReference type="RefSeq" id="WP_381489725.1">
    <property type="nucleotide sequence ID" value="NZ_JBHTIK010000005.1"/>
</dbReference>
<accession>A0ABW3C402</accession>
<keyword evidence="3" id="KW-0238">DNA-binding</keyword>
<feature type="domain" description="Type I restriction modification DNA specificity" evidence="4">
    <location>
        <begin position="266"/>
        <end position="384"/>
    </location>
</feature>
<keyword evidence="5" id="KW-0378">Hydrolase</keyword>
<evidence type="ECO:0000256" key="2">
    <source>
        <dbReference type="ARBA" id="ARBA00022747"/>
    </source>
</evidence>
<dbReference type="EMBL" id="JBHTIK010000005">
    <property type="protein sequence ID" value="MFD0848634.1"/>
    <property type="molecule type" value="Genomic_DNA"/>
</dbReference>
<keyword evidence="6" id="KW-1185">Reference proteome</keyword>
<sequence length="409" mass="44807">MSVALELERPAAMPAGWAKVTLGGIVRIVTDGISAADLAAMPKVHHYSLPAFDEGAGPEVGPGDAIKSNKTIVPDDCVLFSKLNPRIPRIWRVPGDALPHSYCSTEFWPLVAQGSDVDLDYLTHYLSSAAFLGHPDITPSSSTNSHQRVDRKAFERFEFLLPPLDEQRRVAEVLRSVDEAIAVGQNVAEQAKIVWNGLTEGLIWDRLSTSPDIAQPIGHALLGTDYGVNAPLGNEPIGYAVLRMGNLQDGWIDPADLKWGEIDDTEAQTLTLDVGDILFNRTNSRDLVGKVALVRDPTDFLYASYIVRLRVNQLVADPYYLFAVMHSRRAQAQFKSIATPGVSQSNINPTNLKKQIIPLPPLAEQRDIAAQLQSAEAARRIAIEELVTLRQIKSDLMSDLLSGRVRVPA</sequence>
<dbReference type="InterPro" id="IPR044946">
    <property type="entry name" value="Restrct_endonuc_typeI_TRD_sf"/>
</dbReference>
<feature type="domain" description="Type I restriction modification DNA specificity" evidence="4">
    <location>
        <begin position="15"/>
        <end position="183"/>
    </location>
</feature>
<dbReference type="GO" id="GO:0016787">
    <property type="term" value="F:hydrolase activity"/>
    <property type="evidence" value="ECO:0007669"/>
    <property type="project" value="UniProtKB-KW"/>
</dbReference>
<keyword evidence="5" id="KW-0540">Nuclease</keyword>
<comment type="caution">
    <text evidence="5">The sequence shown here is derived from an EMBL/GenBank/DDBJ whole genome shotgun (WGS) entry which is preliminary data.</text>
</comment>
<protein>
    <submittedName>
        <fullName evidence="5">Restriction endonuclease subunit S</fullName>
        <ecNumber evidence="5">3.1.21.-</ecNumber>
    </submittedName>
</protein>
<dbReference type="Gene3D" id="3.90.220.20">
    <property type="entry name" value="DNA methylase specificity domains"/>
    <property type="match status" value="2"/>
</dbReference>
<comment type="similarity">
    <text evidence="1">Belongs to the type-I restriction system S methylase family.</text>
</comment>